<evidence type="ECO:0000256" key="11">
    <source>
        <dbReference type="ARBA" id="ARBA00047527"/>
    </source>
</evidence>
<dbReference type="Pfam" id="PF00275">
    <property type="entry name" value="EPSP_synthase"/>
    <property type="match status" value="1"/>
</dbReference>
<dbReference type="FunFam" id="3.65.10.10:FF:000001">
    <property type="entry name" value="UDP-N-acetylglucosamine 1-carboxyvinyltransferase"/>
    <property type="match status" value="1"/>
</dbReference>
<dbReference type="InterPro" id="IPR036968">
    <property type="entry name" value="Enolpyruvate_Tfrase_sf"/>
</dbReference>
<feature type="active site" description="Proton donor" evidence="12">
    <location>
        <position position="117"/>
    </location>
</feature>
<dbReference type="EC" id="2.5.1.7" evidence="12"/>
<keyword evidence="5 12" id="KW-0808">Transferase</keyword>
<reference evidence="14" key="1">
    <citation type="journal article" date="2022" name="G3 (Bethesda)">
        <title>Unveiling the complete genome sequence of Alicyclobacillus acidoterrestris DSM 3922T, a taint-producing strain.</title>
        <authorList>
            <person name="Leonardo I.C."/>
            <person name="Barreto Crespo M.T."/>
            <person name="Gaspar F.B."/>
        </authorList>
    </citation>
    <scope>NUCLEOTIDE SEQUENCE [LARGE SCALE GENOMIC DNA]</scope>
    <source>
        <strain evidence="14">DSM 3922</strain>
    </source>
</reference>
<keyword evidence="6 12" id="KW-0133">Cell shape</keyword>
<dbReference type="GO" id="GO:0008760">
    <property type="term" value="F:UDP-N-acetylglucosamine 1-carboxyvinyltransferase activity"/>
    <property type="evidence" value="ECO:0007669"/>
    <property type="project" value="UniProtKB-UniRule"/>
</dbReference>
<dbReference type="EMBL" id="CP080467">
    <property type="protein sequence ID" value="UNO50580.1"/>
    <property type="molecule type" value="Genomic_DNA"/>
</dbReference>
<evidence type="ECO:0000256" key="7">
    <source>
        <dbReference type="ARBA" id="ARBA00022984"/>
    </source>
</evidence>
<sequence length="418" mass="44665">MELLRIQGGIPISGETRVYGAKNAALPILAATVMVAGTSVIEDVPDLEDVRVMMQILEQLGARVRWQGATSVEVDASSIHSTNVPADLMQRMRSSIFLMGPLLARFGDVTLSKPGGCVIGQRPIDFHLRGMRQLGAKIDEQHGYIRCSARRLIGSPITLDFPSVGATENLMMAASLADGVTVIENAAREPEVEDLAQFLRATGASIEGAGTDTVVVHGCSHLHGTEYRIIPDRIVTGTLLLAAAATRGELTVHGARLDHLGAVLQKLRDTGVRVQADRDIITVKCDETPSAVDFRTAPFPGFPTDLQAPFMALLTTAEGTSVIHESVFEARFKHVDELQRMGADVNVDLRTAVVRGVPMLSGARVSASDLRGGAALLVAGLMADGTTEVDGVKHIDRGYQAIEAQLSRLGARIERVTV</sequence>
<evidence type="ECO:0000256" key="5">
    <source>
        <dbReference type="ARBA" id="ARBA00022679"/>
    </source>
</evidence>
<dbReference type="SUPFAM" id="SSF55205">
    <property type="entry name" value="EPT/RTPC-like"/>
    <property type="match status" value="1"/>
</dbReference>
<protein>
    <recommendedName>
        <fullName evidence="12">UDP-N-acetylglucosamine 1-carboxyvinyltransferase</fullName>
        <ecNumber evidence="12">2.5.1.7</ecNumber>
    </recommendedName>
    <alternativeName>
        <fullName evidence="12">Enoylpyruvate transferase</fullName>
    </alternativeName>
    <alternativeName>
        <fullName evidence="12">UDP-N-acetylglucosamine enolpyruvyl transferase</fullName>
        <shortName evidence="12">EPT</shortName>
    </alternativeName>
</protein>
<evidence type="ECO:0000313" key="13">
    <source>
        <dbReference type="EMBL" id="UNO50580.1"/>
    </source>
</evidence>
<dbReference type="Gene3D" id="3.65.10.10">
    <property type="entry name" value="Enolpyruvate transferase domain"/>
    <property type="match status" value="2"/>
</dbReference>
<dbReference type="KEGG" id="aaco:K1I37_09110"/>
<dbReference type="GO" id="GO:0005737">
    <property type="term" value="C:cytoplasm"/>
    <property type="evidence" value="ECO:0007669"/>
    <property type="project" value="UniProtKB-SubCell"/>
</dbReference>
<feature type="binding site" evidence="12">
    <location>
        <position position="93"/>
    </location>
    <ligand>
        <name>UDP-N-acetyl-alpha-D-glucosamine</name>
        <dbReference type="ChEBI" id="CHEBI:57705"/>
    </ligand>
</feature>
<keyword evidence="3 12" id="KW-0963">Cytoplasm</keyword>
<comment type="catalytic activity">
    <reaction evidence="11 12">
        <text>phosphoenolpyruvate + UDP-N-acetyl-alpha-D-glucosamine = UDP-N-acetyl-3-O-(1-carboxyvinyl)-alpha-D-glucosamine + phosphate</text>
        <dbReference type="Rhea" id="RHEA:18681"/>
        <dbReference type="ChEBI" id="CHEBI:43474"/>
        <dbReference type="ChEBI" id="CHEBI:57705"/>
        <dbReference type="ChEBI" id="CHEBI:58702"/>
        <dbReference type="ChEBI" id="CHEBI:68483"/>
        <dbReference type="EC" id="2.5.1.7"/>
    </reaction>
</comment>
<dbReference type="InterPro" id="IPR005750">
    <property type="entry name" value="UDP_GlcNAc_COvinyl_MurA"/>
</dbReference>
<feature type="binding site" evidence="12">
    <location>
        <begin position="22"/>
        <end position="23"/>
    </location>
    <ligand>
        <name>phosphoenolpyruvate</name>
        <dbReference type="ChEBI" id="CHEBI:58702"/>
    </ligand>
</feature>
<dbReference type="NCBIfam" id="NF006873">
    <property type="entry name" value="PRK09369.1"/>
    <property type="match status" value="1"/>
</dbReference>
<evidence type="ECO:0000313" key="14">
    <source>
        <dbReference type="Proteomes" id="UP000829401"/>
    </source>
</evidence>
<feature type="binding site" evidence="12">
    <location>
        <position position="305"/>
    </location>
    <ligand>
        <name>UDP-N-acetyl-alpha-D-glucosamine</name>
        <dbReference type="ChEBI" id="CHEBI:57705"/>
    </ligand>
</feature>
<dbReference type="InterPro" id="IPR001986">
    <property type="entry name" value="Enolpyruvate_Tfrase_dom"/>
</dbReference>
<organism evidence="13 14">
    <name type="scientific">Alicyclobacillus acidoterrestris (strain ATCC 49025 / DSM 3922 / CIP 106132 / NCIMB 13137 / GD3B)</name>
    <dbReference type="NCBI Taxonomy" id="1356854"/>
    <lineage>
        <taxon>Bacteria</taxon>
        <taxon>Bacillati</taxon>
        <taxon>Bacillota</taxon>
        <taxon>Bacilli</taxon>
        <taxon>Bacillales</taxon>
        <taxon>Alicyclobacillaceae</taxon>
        <taxon>Alicyclobacillus</taxon>
    </lineage>
</organism>
<keyword evidence="12" id="KW-0670">Pyruvate</keyword>
<keyword evidence="7 12" id="KW-0573">Peptidoglycan synthesis</keyword>
<dbReference type="InterPro" id="IPR050068">
    <property type="entry name" value="MurA_subfamily"/>
</dbReference>
<dbReference type="eggNOG" id="COG0766">
    <property type="taxonomic scope" value="Bacteria"/>
</dbReference>
<dbReference type="AlphaFoldDB" id="T0CG89"/>
<proteinExistence type="inferred from homology"/>
<dbReference type="NCBIfam" id="TIGR01072">
    <property type="entry name" value="murA"/>
    <property type="match status" value="1"/>
</dbReference>
<feature type="modified residue" description="2-(S-cysteinyl)pyruvic acid O-phosphothioketal" evidence="12">
    <location>
        <position position="117"/>
    </location>
</feature>
<keyword evidence="8 12" id="KW-0131">Cell cycle</keyword>
<dbReference type="InterPro" id="IPR013792">
    <property type="entry name" value="RNA3'P_cycl/enolpyr_Trfase_a/b"/>
</dbReference>
<evidence type="ECO:0000256" key="4">
    <source>
        <dbReference type="ARBA" id="ARBA00022618"/>
    </source>
</evidence>
<dbReference type="PANTHER" id="PTHR43783:SF1">
    <property type="entry name" value="UDP-N-ACETYLGLUCOSAMINE 1-CARBOXYVINYLTRANSFERASE"/>
    <property type="match status" value="1"/>
</dbReference>
<dbReference type="GO" id="GO:0008360">
    <property type="term" value="P:regulation of cell shape"/>
    <property type="evidence" value="ECO:0007669"/>
    <property type="project" value="UniProtKB-KW"/>
</dbReference>
<dbReference type="Proteomes" id="UP000829401">
    <property type="component" value="Chromosome"/>
</dbReference>
<evidence type="ECO:0000256" key="3">
    <source>
        <dbReference type="ARBA" id="ARBA00022490"/>
    </source>
</evidence>
<accession>A0A9E6ZH94</accession>
<feature type="binding site" evidence="12">
    <location>
        <position position="327"/>
    </location>
    <ligand>
        <name>UDP-N-acetyl-alpha-D-glucosamine</name>
        <dbReference type="ChEBI" id="CHEBI:57705"/>
    </ligand>
</feature>
<name>T0CG89_ALIAG</name>
<evidence type="ECO:0000256" key="12">
    <source>
        <dbReference type="HAMAP-Rule" id="MF_00111"/>
    </source>
</evidence>
<gene>
    <name evidence="12 13" type="primary">murA</name>
    <name evidence="13" type="ORF">K1I37_09110</name>
</gene>
<dbReference type="PANTHER" id="PTHR43783">
    <property type="entry name" value="UDP-N-ACETYLGLUCOSAMINE 1-CARBOXYVINYLTRANSFERASE"/>
    <property type="match status" value="1"/>
</dbReference>
<dbReference type="OrthoDB" id="9803760at2"/>
<dbReference type="GO" id="GO:0071555">
    <property type="term" value="P:cell wall organization"/>
    <property type="evidence" value="ECO:0007669"/>
    <property type="project" value="UniProtKB-KW"/>
</dbReference>
<dbReference type="GO" id="GO:0051301">
    <property type="term" value="P:cell division"/>
    <property type="evidence" value="ECO:0007669"/>
    <property type="project" value="UniProtKB-KW"/>
</dbReference>
<keyword evidence="4 12" id="KW-0132">Cell division</keyword>
<accession>T0CG89</accession>
<keyword evidence="14" id="KW-1185">Reference proteome</keyword>
<evidence type="ECO:0000256" key="6">
    <source>
        <dbReference type="ARBA" id="ARBA00022960"/>
    </source>
</evidence>
<evidence type="ECO:0000256" key="2">
    <source>
        <dbReference type="ARBA" id="ARBA00004752"/>
    </source>
</evidence>
<keyword evidence="9 12" id="KW-0961">Cell wall biogenesis/degradation</keyword>
<dbReference type="GO" id="GO:0009252">
    <property type="term" value="P:peptidoglycan biosynthetic process"/>
    <property type="evidence" value="ECO:0007669"/>
    <property type="project" value="UniProtKB-UniRule"/>
</dbReference>
<evidence type="ECO:0000256" key="8">
    <source>
        <dbReference type="ARBA" id="ARBA00023306"/>
    </source>
</evidence>
<dbReference type="HAMAP" id="MF_00111">
    <property type="entry name" value="MurA"/>
    <property type="match status" value="1"/>
</dbReference>
<comment type="caution">
    <text evidence="12">Lacks conserved residue(s) required for the propagation of feature annotation.</text>
</comment>
<evidence type="ECO:0000256" key="9">
    <source>
        <dbReference type="ARBA" id="ARBA00023316"/>
    </source>
</evidence>
<comment type="pathway">
    <text evidence="2 12">Cell wall biogenesis; peptidoglycan biosynthesis.</text>
</comment>
<dbReference type="CDD" id="cd01555">
    <property type="entry name" value="UdpNAET"/>
    <property type="match status" value="1"/>
</dbReference>
<dbReference type="RefSeq" id="WP_021295398.1">
    <property type="nucleotide sequence ID" value="NZ_AURB01000068.1"/>
</dbReference>
<dbReference type="GO" id="GO:0019277">
    <property type="term" value="P:UDP-N-acetylgalactosamine biosynthetic process"/>
    <property type="evidence" value="ECO:0007669"/>
    <property type="project" value="InterPro"/>
</dbReference>
<comment type="subcellular location">
    <subcellularLocation>
        <location evidence="1 12">Cytoplasm</location>
    </subcellularLocation>
</comment>
<comment type="similarity">
    <text evidence="10 12">Belongs to the EPSP synthase family. MurA subfamily.</text>
</comment>
<evidence type="ECO:0000256" key="1">
    <source>
        <dbReference type="ARBA" id="ARBA00004496"/>
    </source>
</evidence>
<comment type="function">
    <text evidence="12">Cell wall formation. Adds enolpyruvyl to UDP-N-acetylglucosamine.</text>
</comment>
<evidence type="ECO:0000256" key="10">
    <source>
        <dbReference type="ARBA" id="ARBA00038367"/>
    </source>
</evidence>
<dbReference type="STRING" id="1356854.N007_02845"/>